<feature type="DNA-binding region" description="Homeobox" evidence="5">
    <location>
        <begin position="113"/>
        <end position="172"/>
    </location>
</feature>
<dbReference type="Gene3D" id="1.10.10.60">
    <property type="entry name" value="Homeodomain-like"/>
    <property type="match status" value="1"/>
</dbReference>
<dbReference type="Pfam" id="PF00046">
    <property type="entry name" value="Homeodomain"/>
    <property type="match status" value="1"/>
</dbReference>
<organism evidence="9 10">
    <name type="scientific">Dioszegia hungarica</name>
    <dbReference type="NCBI Taxonomy" id="4972"/>
    <lineage>
        <taxon>Eukaryota</taxon>
        <taxon>Fungi</taxon>
        <taxon>Dikarya</taxon>
        <taxon>Basidiomycota</taxon>
        <taxon>Agaricomycotina</taxon>
        <taxon>Tremellomycetes</taxon>
        <taxon>Tremellales</taxon>
        <taxon>Bulleribasidiaceae</taxon>
        <taxon>Dioszegia</taxon>
    </lineage>
</organism>
<feature type="compositionally biased region" description="Basic and acidic residues" evidence="7">
    <location>
        <begin position="269"/>
        <end position="282"/>
    </location>
</feature>
<dbReference type="SMART" id="SM00389">
    <property type="entry name" value="HOX"/>
    <property type="match status" value="1"/>
</dbReference>
<evidence type="ECO:0000256" key="5">
    <source>
        <dbReference type="PROSITE-ProRule" id="PRU00108"/>
    </source>
</evidence>
<name>A0AA38LUT4_9TREE</name>
<evidence type="ECO:0000256" key="6">
    <source>
        <dbReference type="RuleBase" id="RU000682"/>
    </source>
</evidence>
<feature type="region of interest" description="Disordered" evidence="7">
    <location>
        <begin position="1"/>
        <end position="114"/>
    </location>
</feature>
<dbReference type="CDD" id="cd00086">
    <property type="entry name" value="homeodomain"/>
    <property type="match status" value="1"/>
</dbReference>
<proteinExistence type="predicted"/>
<evidence type="ECO:0000256" key="7">
    <source>
        <dbReference type="SAM" id="MobiDB-lite"/>
    </source>
</evidence>
<comment type="caution">
    <text evidence="9">The sequence shown here is derived from an EMBL/GenBank/DDBJ whole genome shotgun (WGS) entry which is preliminary data.</text>
</comment>
<sequence>MSSTPNRFYFSRPSPPRSSLSHGAIPIHPAQRDQSPSPPLSPSDRFLVLPRNAISLPPFQPPPQQLSLPPSVRPFSSRNEGKSKSHSLPSASRPVTAEKHSWWSDTGAAPSPASKTRIRLTGWQQMHLEGIWLLTRTPPKTRREEAAQYTGMTPRQVQVWFQNRRQKEKKIAARTSEAGMTAELESESEEGQEREGGSTDSFEEEEEGGASPAMSSARGRTVSFDRRVDIPPYPQPSPLIRSDTPVRSPGHYPPTASHDQRPASSSHRPRPEWAEEQRPRHR</sequence>
<evidence type="ECO:0000256" key="4">
    <source>
        <dbReference type="ARBA" id="ARBA00023242"/>
    </source>
</evidence>
<dbReference type="PROSITE" id="PS50071">
    <property type="entry name" value="HOMEOBOX_2"/>
    <property type="match status" value="1"/>
</dbReference>
<evidence type="ECO:0000256" key="2">
    <source>
        <dbReference type="ARBA" id="ARBA00023125"/>
    </source>
</evidence>
<keyword evidence="3 5" id="KW-0371">Homeobox</keyword>
<dbReference type="GO" id="GO:0005634">
    <property type="term" value="C:nucleus"/>
    <property type="evidence" value="ECO:0007669"/>
    <property type="project" value="UniProtKB-SubCell"/>
</dbReference>
<dbReference type="GO" id="GO:0006357">
    <property type="term" value="P:regulation of transcription by RNA polymerase II"/>
    <property type="evidence" value="ECO:0007669"/>
    <property type="project" value="TreeGrafter"/>
</dbReference>
<dbReference type="RefSeq" id="XP_052945685.1">
    <property type="nucleotide sequence ID" value="XM_053093011.1"/>
</dbReference>
<gene>
    <name evidence="9" type="ORF">MKK02DRAFT_44606</name>
</gene>
<accession>A0AA38LUT4</accession>
<feature type="domain" description="Homeobox" evidence="8">
    <location>
        <begin position="111"/>
        <end position="171"/>
    </location>
</feature>
<evidence type="ECO:0000256" key="1">
    <source>
        <dbReference type="ARBA" id="ARBA00004123"/>
    </source>
</evidence>
<dbReference type="Proteomes" id="UP001164286">
    <property type="component" value="Unassembled WGS sequence"/>
</dbReference>
<evidence type="ECO:0000259" key="8">
    <source>
        <dbReference type="PROSITE" id="PS50071"/>
    </source>
</evidence>
<keyword evidence="10" id="KW-1185">Reference proteome</keyword>
<dbReference type="GO" id="GO:0000978">
    <property type="term" value="F:RNA polymerase II cis-regulatory region sequence-specific DNA binding"/>
    <property type="evidence" value="ECO:0007669"/>
    <property type="project" value="TreeGrafter"/>
</dbReference>
<dbReference type="PANTHER" id="PTHR24324:SF5">
    <property type="entry name" value="HEMATOPOIETICALLY-EXPRESSED HOMEOBOX PROTEIN HHEX"/>
    <property type="match status" value="1"/>
</dbReference>
<evidence type="ECO:0000313" key="10">
    <source>
        <dbReference type="Proteomes" id="UP001164286"/>
    </source>
</evidence>
<dbReference type="InterPro" id="IPR051000">
    <property type="entry name" value="Homeobox_DNA-bind_prot"/>
</dbReference>
<dbReference type="SUPFAM" id="SSF46689">
    <property type="entry name" value="Homeodomain-like"/>
    <property type="match status" value="1"/>
</dbReference>
<protein>
    <recommendedName>
        <fullName evidence="8">Homeobox domain-containing protein</fullName>
    </recommendedName>
</protein>
<comment type="subcellular location">
    <subcellularLocation>
        <location evidence="1 5 6">Nucleus</location>
    </subcellularLocation>
</comment>
<reference evidence="9" key="1">
    <citation type="journal article" date="2022" name="G3 (Bethesda)">
        <title>High quality genome of the basidiomycete yeast Dioszegia hungarica PDD-24b-2 isolated from cloud water.</title>
        <authorList>
            <person name="Jarrige D."/>
            <person name="Haridas S."/>
            <person name="Bleykasten-Grosshans C."/>
            <person name="Joly M."/>
            <person name="Nadalig T."/>
            <person name="Sancelme M."/>
            <person name="Vuilleumier S."/>
            <person name="Grigoriev I.V."/>
            <person name="Amato P."/>
            <person name="Bringel F."/>
        </authorList>
    </citation>
    <scope>NUCLEOTIDE SEQUENCE</scope>
    <source>
        <strain evidence="9">PDD-24b-2</strain>
    </source>
</reference>
<dbReference type="InterPro" id="IPR001356">
    <property type="entry name" value="HD"/>
</dbReference>
<dbReference type="GeneID" id="77732216"/>
<evidence type="ECO:0000256" key="3">
    <source>
        <dbReference type="ARBA" id="ARBA00023155"/>
    </source>
</evidence>
<dbReference type="InterPro" id="IPR009057">
    <property type="entry name" value="Homeodomain-like_sf"/>
</dbReference>
<keyword evidence="2 5" id="KW-0238">DNA-binding</keyword>
<feature type="region of interest" description="Disordered" evidence="7">
    <location>
        <begin position="170"/>
        <end position="282"/>
    </location>
</feature>
<keyword evidence="4 5" id="KW-0539">Nucleus</keyword>
<dbReference type="GO" id="GO:0030154">
    <property type="term" value="P:cell differentiation"/>
    <property type="evidence" value="ECO:0007669"/>
    <property type="project" value="TreeGrafter"/>
</dbReference>
<dbReference type="EMBL" id="JAKWFO010000005">
    <property type="protein sequence ID" value="KAI9635908.1"/>
    <property type="molecule type" value="Genomic_DNA"/>
</dbReference>
<dbReference type="PANTHER" id="PTHR24324">
    <property type="entry name" value="HOMEOBOX PROTEIN HHEX"/>
    <property type="match status" value="1"/>
</dbReference>
<dbReference type="AlphaFoldDB" id="A0AA38LUT4"/>
<evidence type="ECO:0000313" key="9">
    <source>
        <dbReference type="EMBL" id="KAI9635908.1"/>
    </source>
</evidence>